<evidence type="ECO:0000313" key="4">
    <source>
        <dbReference type="Proteomes" id="UP000313645"/>
    </source>
</evidence>
<keyword evidence="4" id="KW-1185">Reference proteome</keyword>
<dbReference type="RefSeq" id="WP_131482480.1">
    <property type="nucleotide sequence ID" value="NZ_SJDL01000021.1"/>
</dbReference>
<proteinExistence type="predicted"/>
<evidence type="ECO:0000256" key="1">
    <source>
        <dbReference type="SAM" id="MobiDB-lite"/>
    </source>
</evidence>
<feature type="domain" description="DUF5610" evidence="2">
    <location>
        <begin position="55"/>
        <end position="165"/>
    </location>
</feature>
<comment type="caution">
    <text evidence="3">The sequence shown here is derived from an EMBL/GenBank/DDBJ whole genome shotgun (WGS) entry which is preliminary data.</text>
</comment>
<dbReference type="EMBL" id="SJDL01000021">
    <property type="protein sequence ID" value="TBW54496.1"/>
    <property type="molecule type" value="Genomic_DNA"/>
</dbReference>
<dbReference type="Pfam" id="PF18433">
    <property type="entry name" value="DUF5610"/>
    <property type="match status" value="1"/>
</dbReference>
<sequence>MVSPVSIPGSDAHHRNQSDRSSSASSVPGKSATGDVVEGRNQGRIRTADDAIGVLRARLEQRLQQGLGHGDGQVSKAATDAFEPPSAADVASRVLGFVQHRLEQEARSGADSERLASLLDQARKGVSQGFSEARDQIEALGMMNADLSADIDDSFSRIQDGLDSLQQRYLGDGSAGESTSVSGYSVEAASRNQLLFQVRTADGDIVTVAMDESRYAGASSRTELGNGGASSESTSASLFAGRYRFSVQGELDDGERQALTALFEDVQQVAGQFFDGDVQSAFSAASQLGLEGGELASFSLNLSSVRTVRASAYEAVSGKPSANSQLRPLAGLARDIQSLAGRAARQGLEPGSLESLMDRIMSDLQENSPDPLETDTTGLMTDFWKAIIGVLEPSGDQKEQKAPEASE</sequence>
<evidence type="ECO:0000259" key="2">
    <source>
        <dbReference type="Pfam" id="PF18433"/>
    </source>
</evidence>
<dbReference type="InterPro" id="IPR041651">
    <property type="entry name" value="DUF5610"/>
</dbReference>
<organism evidence="3 4">
    <name type="scientific">Marinobacter halodurans</name>
    <dbReference type="NCBI Taxonomy" id="2528979"/>
    <lineage>
        <taxon>Bacteria</taxon>
        <taxon>Pseudomonadati</taxon>
        <taxon>Pseudomonadota</taxon>
        <taxon>Gammaproteobacteria</taxon>
        <taxon>Pseudomonadales</taxon>
        <taxon>Marinobacteraceae</taxon>
        <taxon>Marinobacter</taxon>
    </lineage>
</organism>
<gene>
    <name evidence="3" type="ORF">EZI54_13865</name>
</gene>
<name>A0ABY1ZKP9_9GAMM</name>
<reference evidence="3 4" key="1">
    <citation type="submission" date="2019-02" db="EMBL/GenBank/DDBJ databases">
        <title>Marinobacter halodurans sp. nov., a marine bacterium isolated from sea tidal flat.</title>
        <authorList>
            <person name="Yoo Y."/>
            <person name="Lee D.W."/>
            <person name="Kim B.S."/>
            <person name="Kim J.-J."/>
        </authorList>
    </citation>
    <scope>NUCLEOTIDE SEQUENCE [LARGE SCALE GENOMIC DNA]</scope>
    <source>
        <strain evidence="3 4">YJ-S3-2</strain>
    </source>
</reference>
<evidence type="ECO:0000313" key="3">
    <source>
        <dbReference type="EMBL" id="TBW54496.1"/>
    </source>
</evidence>
<protein>
    <recommendedName>
        <fullName evidence="2">DUF5610 domain-containing protein</fullName>
    </recommendedName>
</protein>
<accession>A0ABY1ZKP9</accession>
<dbReference type="Proteomes" id="UP000313645">
    <property type="component" value="Unassembled WGS sequence"/>
</dbReference>
<feature type="region of interest" description="Disordered" evidence="1">
    <location>
        <begin position="1"/>
        <end position="45"/>
    </location>
</feature>
<dbReference type="Gene3D" id="1.10.132.90">
    <property type="match status" value="1"/>
</dbReference>